<organism evidence="3 4">
    <name type="scientific">Smittium simulii</name>
    <dbReference type="NCBI Taxonomy" id="133385"/>
    <lineage>
        <taxon>Eukaryota</taxon>
        <taxon>Fungi</taxon>
        <taxon>Fungi incertae sedis</taxon>
        <taxon>Zoopagomycota</taxon>
        <taxon>Kickxellomycotina</taxon>
        <taxon>Harpellomycetes</taxon>
        <taxon>Harpellales</taxon>
        <taxon>Legeriomycetaceae</taxon>
        <taxon>Smittium</taxon>
    </lineage>
</organism>
<evidence type="ECO:0000313" key="4">
    <source>
        <dbReference type="Proteomes" id="UP000245383"/>
    </source>
</evidence>
<dbReference type="InterPro" id="IPR001841">
    <property type="entry name" value="Znf_RING"/>
</dbReference>
<dbReference type="SUPFAM" id="SSF57850">
    <property type="entry name" value="RING/U-box"/>
    <property type="match status" value="1"/>
</dbReference>
<keyword evidence="4" id="KW-1185">Reference proteome</keyword>
<gene>
    <name evidence="3" type="ORF">BB561_001647</name>
</gene>
<dbReference type="PROSITE" id="PS50089">
    <property type="entry name" value="ZF_RING_2"/>
    <property type="match status" value="1"/>
</dbReference>
<dbReference type="Pfam" id="PF13639">
    <property type="entry name" value="zf-RING_2"/>
    <property type="match status" value="1"/>
</dbReference>
<evidence type="ECO:0000256" key="1">
    <source>
        <dbReference type="PROSITE-ProRule" id="PRU00175"/>
    </source>
</evidence>
<dbReference type="Gene3D" id="3.30.40.10">
    <property type="entry name" value="Zinc/RING finger domain, C3HC4 (zinc finger)"/>
    <property type="match status" value="1"/>
</dbReference>
<keyword evidence="1" id="KW-0479">Metal-binding</keyword>
<dbReference type="PANTHER" id="PTHR47662:SF1">
    <property type="entry name" value="RING-TYPE DOMAIN-CONTAINING PROTEIN"/>
    <property type="match status" value="1"/>
</dbReference>
<keyword evidence="1" id="KW-0863">Zinc-finger</keyword>
<evidence type="ECO:0000313" key="3">
    <source>
        <dbReference type="EMBL" id="PVU95722.1"/>
    </source>
</evidence>
<sequence length="256" mass="28698">MDQSPEQIYDSSKKLLSQDIIGYNNSTLLTMNTGHNFIQNIIKEKRGYNTVSNTNDGVNPYCGICLKLVLPSDHIRDLPCSHIFHKECLENYVALASEICPICRFELISQNNLNGSISDTLSGSDTVNPIRTNSAKFNYLNKNISAAFENQPEEYGYDLSTIRRCGSDSTKCTNNIQSNQKLSNGKIRKNTNMVIAEALKSNKRSVDYFDKTELTQENKAFIYKETGSASTLRYAVADSQLLQKSPESSEYATPEK</sequence>
<accession>A0A2T9YTP6</accession>
<dbReference type="SMART" id="SM00184">
    <property type="entry name" value="RING"/>
    <property type="match status" value="1"/>
</dbReference>
<name>A0A2T9YTP6_9FUNG</name>
<dbReference type="STRING" id="133385.A0A2T9YTP6"/>
<evidence type="ECO:0000259" key="2">
    <source>
        <dbReference type="PROSITE" id="PS50089"/>
    </source>
</evidence>
<dbReference type="AlphaFoldDB" id="A0A2T9YTP6"/>
<dbReference type="InterPro" id="IPR013083">
    <property type="entry name" value="Znf_RING/FYVE/PHD"/>
</dbReference>
<dbReference type="GO" id="GO:0008270">
    <property type="term" value="F:zinc ion binding"/>
    <property type="evidence" value="ECO:0007669"/>
    <property type="project" value="UniProtKB-KW"/>
</dbReference>
<dbReference type="OrthoDB" id="8062037at2759"/>
<proteinExistence type="predicted"/>
<reference evidence="3 4" key="1">
    <citation type="journal article" date="2018" name="MBio">
        <title>Comparative Genomics Reveals the Core Gene Toolbox for the Fungus-Insect Symbiosis.</title>
        <authorList>
            <person name="Wang Y."/>
            <person name="Stata M."/>
            <person name="Wang W."/>
            <person name="Stajich J.E."/>
            <person name="White M.M."/>
            <person name="Moncalvo J.M."/>
        </authorList>
    </citation>
    <scope>NUCLEOTIDE SEQUENCE [LARGE SCALE GENOMIC DNA]</scope>
    <source>
        <strain evidence="3 4">SWE-8-4</strain>
    </source>
</reference>
<feature type="domain" description="RING-type" evidence="2">
    <location>
        <begin position="62"/>
        <end position="104"/>
    </location>
</feature>
<comment type="caution">
    <text evidence="3">The sequence shown here is derived from an EMBL/GenBank/DDBJ whole genome shotgun (WGS) entry which is preliminary data.</text>
</comment>
<dbReference type="Proteomes" id="UP000245383">
    <property type="component" value="Unassembled WGS sequence"/>
</dbReference>
<protein>
    <recommendedName>
        <fullName evidence="2">RING-type domain-containing protein</fullName>
    </recommendedName>
</protein>
<dbReference type="CDD" id="cd16448">
    <property type="entry name" value="RING-H2"/>
    <property type="match status" value="1"/>
</dbReference>
<dbReference type="EMBL" id="MBFR01000048">
    <property type="protein sequence ID" value="PVU95722.1"/>
    <property type="molecule type" value="Genomic_DNA"/>
</dbReference>
<keyword evidence="1" id="KW-0862">Zinc</keyword>
<dbReference type="PANTHER" id="PTHR47662">
    <property type="entry name" value="RING-TYPE DOMAIN-CONTAINING PROTEIN"/>
    <property type="match status" value="1"/>
</dbReference>